<dbReference type="RefSeq" id="WP_229743679.1">
    <property type="nucleotide sequence ID" value="NZ_BMJQ01000006.1"/>
</dbReference>
<name>A0A8J2YT82_9PROT</name>
<dbReference type="GO" id="GO:0003684">
    <property type="term" value="F:damaged DNA binding"/>
    <property type="evidence" value="ECO:0007669"/>
    <property type="project" value="InterPro"/>
</dbReference>
<dbReference type="EC" id="2.7.7.7" evidence="2"/>
<sequence length="460" mass="50771">MAAVNGAAQAEGLRPGLTVAHAQMLVPEFTVIDADPTADLAGLTRLAVWCQQHYAPLTSPDPPDGLWIDATGCTHLWRDERAMLTDLRQRLWQAGISARVAIADTPAAAHAMARFQLEAECVVPAGEGAAICLGLPVAALRLSADTVAGLRRLGFDTIGALMRAPRAQMALRFGDEPVRRLDQLTGRLFEPIDPILAPERLRRRASFVEPISTAPAIETAIDHLVRQLADDLRRRGLGACALDLVVERVDGVRQAHRVGLAQPSRDASHLRKLLVMRIEKIDPGFGIDAISLAVAMQAPLSAALSASLVDRELAGRDLAPLIDSLGNRFGEDRLFRAALVESDVPERSWRAIPSLSRPTGVSWPADLPRPARLLTPPELVETTALLPDYPPAFFVWRHDRHKTIRVDGPERIHGEWWRSDREIETVRDYFRIEDEAGQRFWLFRSGISNDARWFLHGLFG</sequence>
<feature type="domain" description="DNA polymerase Y-family little finger" evidence="7">
    <location>
        <begin position="206"/>
        <end position="292"/>
    </location>
</feature>
<dbReference type="PANTHER" id="PTHR35369:SF2">
    <property type="entry name" value="BLR3025 PROTEIN"/>
    <property type="match status" value="1"/>
</dbReference>
<dbReference type="EMBL" id="BMJQ01000006">
    <property type="protein sequence ID" value="GGF18070.1"/>
    <property type="molecule type" value="Genomic_DNA"/>
</dbReference>
<dbReference type="InterPro" id="IPR001126">
    <property type="entry name" value="UmuC"/>
</dbReference>
<reference evidence="8" key="2">
    <citation type="submission" date="2020-09" db="EMBL/GenBank/DDBJ databases">
        <authorList>
            <person name="Sun Q."/>
            <person name="Zhou Y."/>
        </authorList>
    </citation>
    <scope>NUCLEOTIDE SEQUENCE</scope>
    <source>
        <strain evidence="8">CGMCC 1.15725</strain>
    </source>
</reference>
<dbReference type="Proteomes" id="UP000646365">
    <property type="component" value="Unassembled WGS sequence"/>
</dbReference>
<dbReference type="CDD" id="cd03468">
    <property type="entry name" value="PolY_like"/>
    <property type="match status" value="1"/>
</dbReference>
<dbReference type="GO" id="GO:0006281">
    <property type="term" value="P:DNA repair"/>
    <property type="evidence" value="ECO:0007669"/>
    <property type="project" value="InterPro"/>
</dbReference>
<evidence type="ECO:0000259" key="6">
    <source>
        <dbReference type="Pfam" id="PF00817"/>
    </source>
</evidence>
<evidence type="ECO:0000256" key="1">
    <source>
        <dbReference type="ARBA" id="ARBA00011245"/>
    </source>
</evidence>
<evidence type="ECO:0000313" key="9">
    <source>
        <dbReference type="Proteomes" id="UP000646365"/>
    </source>
</evidence>
<evidence type="ECO:0000259" key="7">
    <source>
        <dbReference type="Pfam" id="PF11799"/>
    </source>
</evidence>
<dbReference type="Pfam" id="PF00817">
    <property type="entry name" value="IMS"/>
    <property type="match status" value="1"/>
</dbReference>
<evidence type="ECO:0000313" key="8">
    <source>
        <dbReference type="EMBL" id="GGF18070.1"/>
    </source>
</evidence>
<evidence type="ECO:0000256" key="2">
    <source>
        <dbReference type="ARBA" id="ARBA00012417"/>
    </source>
</evidence>
<comment type="function">
    <text evidence="4">Poorly processive, error-prone DNA polymerase involved in untargeted mutagenesis. Copies undamaged DNA at stalled replication forks, which arise in vivo from mismatched or misaligned primer ends. These misaligned primers can be extended by PolIV. Exhibits no 3'-5' exonuclease (proofreading) activity. May be involved in translesional synthesis, in conjunction with the beta clamp from PolIII.</text>
</comment>
<reference evidence="8" key="1">
    <citation type="journal article" date="2014" name="Int. J. Syst. Evol. Microbiol.">
        <title>Complete genome sequence of Corynebacterium casei LMG S-19264T (=DSM 44701T), isolated from a smear-ripened cheese.</title>
        <authorList>
            <consortium name="US DOE Joint Genome Institute (JGI-PGF)"/>
            <person name="Walter F."/>
            <person name="Albersmeier A."/>
            <person name="Kalinowski J."/>
            <person name="Ruckert C."/>
        </authorList>
    </citation>
    <scope>NUCLEOTIDE SEQUENCE</scope>
    <source>
        <strain evidence="8">CGMCC 1.15725</strain>
    </source>
</reference>
<protein>
    <recommendedName>
        <fullName evidence="2">DNA-directed DNA polymerase</fullName>
        <ecNumber evidence="2">2.7.7.7</ecNumber>
    </recommendedName>
</protein>
<keyword evidence="3" id="KW-0227">DNA damage</keyword>
<dbReference type="PANTHER" id="PTHR35369">
    <property type="entry name" value="BLR3025 PROTEIN-RELATED"/>
    <property type="match status" value="1"/>
</dbReference>
<dbReference type="SUPFAM" id="SSF56672">
    <property type="entry name" value="DNA/RNA polymerases"/>
    <property type="match status" value="1"/>
</dbReference>
<dbReference type="InterPro" id="IPR043502">
    <property type="entry name" value="DNA/RNA_pol_sf"/>
</dbReference>
<keyword evidence="9" id="KW-1185">Reference proteome</keyword>
<dbReference type="Pfam" id="PF11799">
    <property type="entry name" value="IMS_C"/>
    <property type="match status" value="1"/>
</dbReference>
<comment type="subunit">
    <text evidence="1">Monomer.</text>
</comment>
<comment type="caution">
    <text evidence="8">The sequence shown here is derived from an EMBL/GenBank/DDBJ whole genome shotgun (WGS) entry which is preliminary data.</text>
</comment>
<evidence type="ECO:0000256" key="5">
    <source>
        <dbReference type="ARBA" id="ARBA00049244"/>
    </source>
</evidence>
<dbReference type="InterPro" id="IPR050356">
    <property type="entry name" value="SulA_CellDiv_inhibitor"/>
</dbReference>
<comment type="catalytic activity">
    <reaction evidence="5">
        <text>DNA(n) + a 2'-deoxyribonucleoside 5'-triphosphate = DNA(n+1) + diphosphate</text>
        <dbReference type="Rhea" id="RHEA:22508"/>
        <dbReference type="Rhea" id="RHEA-COMP:17339"/>
        <dbReference type="Rhea" id="RHEA-COMP:17340"/>
        <dbReference type="ChEBI" id="CHEBI:33019"/>
        <dbReference type="ChEBI" id="CHEBI:61560"/>
        <dbReference type="ChEBI" id="CHEBI:173112"/>
        <dbReference type="EC" id="2.7.7.7"/>
    </reaction>
</comment>
<evidence type="ECO:0000256" key="3">
    <source>
        <dbReference type="ARBA" id="ARBA00022763"/>
    </source>
</evidence>
<proteinExistence type="predicted"/>
<dbReference type="AlphaFoldDB" id="A0A8J2YT82"/>
<feature type="domain" description="UmuC" evidence="6">
    <location>
        <begin position="2"/>
        <end position="111"/>
    </location>
</feature>
<dbReference type="InterPro" id="IPR017961">
    <property type="entry name" value="DNA_pol_Y-fam_little_finger"/>
</dbReference>
<gene>
    <name evidence="8" type="ORF">GCM10011611_24880</name>
</gene>
<accession>A0A8J2YT82</accession>
<evidence type="ECO:0000256" key="4">
    <source>
        <dbReference type="ARBA" id="ARBA00025589"/>
    </source>
</evidence>
<organism evidence="8 9">
    <name type="scientific">Aliidongia dinghuensis</name>
    <dbReference type="NCBI Taxonomy" id="1867774"/>
    <lineage>
        <taxon>Bacteria</taxon>
        <taxon>Pseudomonadati</taxon>
        <taxon>Pseudomonadota</taxon>
        <taxon>Alphaproteobacteria</taxon>
        <taxon>Rhodospirillales</taxon>
        <taxon>Dongiaceae</taxon>
        <taxon>Aliidongia</taxon>
    </lineage>
</organism>